<dbReference type="GeneID" id="55968351"/>
<sequence>MAPPKDRKRKFHRRSKNGCNVCKKRHVRCDEKRPLCTNCLQTGDECIYSPLRQDGSPHGTDGGYALVKRDVPLGTIVSARTLDMKSPLSDYVGGSYEALPDTSKRLLRHLWGQQPVNRELESSVIHKAFETPGYMHMCLMLSACQWAWVRGSMDDVRIPFMYHKSATYQFAREQLRASETAQSGATMLAISSLALAEVGIQHTPLQDTHGGGANKVKCQGAIGDLDTSTKHLNGFRLAMQGQGSCPSLAQEMLKMAGNGLRASKSTTLVNVPDYQPTFMALLFASIWDISTLPPREAPKYGWWEENDTQAARLWQNHTKELNLNYEISRGFDPNTYMPRILNGDPKSSRTCFIATFFYLFSEVGNGQMDAVLVDWILEQLIDDVNTNEESIKTSAWSGPLWLWCVMFGAAIASSGKASSLVEDRQLRRWIKVYDEKIRLVSKTLGLDSWGSARRVLGPFLSGSQDEDVDKGLMDIWERACGTNVAWDVEEVGDE</sequence>
<evidence type="ECO:0000259" key="2">
    <source>
        <dbReference type="PROSITE" id="PS50048"/>
    </source>
</evidence>
<reference evidence="3" key="1">
    <citation type="submission" date="2020-03" db="EMBL/GenBank/DDBJ databases">
        <title>Site-based positive gene gene selection in Geosmithia morbida across the United States reveals a broad range of putative effectors and factors for local host and environmental adapation.</title>
        <authorList>
            <person name="Onufrak A."/>
            <person name="Murdoch R.W."/>
            <person name="Gazis R."/>
            <person name="Huff M."/>
            <person name="Staton M."/>
            <person name="Klingeman W."/>
            <person name="Hadziabdic D."/>
        </authorList>
    </citation>
    <scope>NUCLEOTIDE SEQUENCE</scope>
    <source>
        <strain evidence="3">1262</strain>
    </source>
</reference>
<keyword evidence="4" id="KW-1185">Reference proteome</keyword>
<dbReference type="GO" id="GO:0001228">
    <property type="term" value="F:DNA-binding transcription activator activity, RNA polymerase II-specific"/>
    <property type="evidence" value="ECO:0007669"/>
    <property type="project" value="TreeGrafter"/>
</dbReference>
<dbReference type="AlphaFoldDB" id="A0A9P5D456"/>
<dbReference type="SMART" id="SM00066">
    <property type="entry name" value="GAL4"/>
    <property type="match status" value="1"/>
</dbReference>
<keyword evidence="1" id="KW-0539">Nucleus</keyword>
<dbReference type="InterPro" id="IPR053157">
    <property type="entry name" value="Sterol_Uptake_Regulator"/>
</dbReference>
<dbReference type="PANTHER" id="PTHR47784:SF9">
    <property type="entry name" value="ZN(II)2CYS6 TRANSCRIPTION FACTOR (EUROFUNG)"/>
    <property type="match status" value="1"/>
</dbReference>
<dbReference type="CDD" id="cd00067">
    <property type="entry name" value="GAL4"/>
    <property type="match status" value="1"/>
</dbReference>
<dbReference type="InterPro" id="IPR001138">
    <property type="entry name" value="Zn2Cys6_DnaBD"/>
</dbReference>
<dbReference type="OrthoDB" id="4937900at2759"/>
<evidence type="ECO:0000313" key="4">
    <source>
        <dbReference type="Proteomes" id="UP000749293"/>
    </source>
</evidence>
<proteinExistence type="predicted"/>
<dbReference type="RefSeq" id="XP_035319811.1">
    <property type="nucleotide sequence ID" value="XM_035464101.1"/>
</dbReference>
<accession>A0A9P5D456</accession>
<dbReference type="EMBL" id="JAANYQ010000013">
    <property type="protein sequence ID" value="KAF4121159.1"/>
    <property type="molecule type" value="Genomic_DNA"/>
</dbReference>
<protein>
    <submittedName>
        <fullName evidence="3">Fungal Zn(2)-Cys(6) binuclear cluster domain</fullName>
    </submittedName>
</protein>
<organism evidence="3 4">
    <name type="scientific">Geosmithia morbida</name>
    <dbReference type="NCBI Taxonomy" id="1094350"/>
    <lineage>
        <taxon>Eukaryota</taxon>
        <taxon>Fungi</taxon>
        <taxon>Dikarya</taxon>
        <taxon>Ascomycota</taxon>
        <taxon>Pezizomycotina</taxon>
        <taxon>Sordariomycetes</taxon>
        <taxon>Hypocreomycetidae</taxon>
        <taxon>Hypocreales</taxon>
        <taxon>Bionectriaceae</taxon>
        <taxon>Geosmithia</taxon>
    </lineage>
</organism>
<feature type="domain" description="Zn(2)-C6 fungal-type" evidence="2">
    <location>
        <begin position="18"/>
        <end position="48"/>
    </location>
</feature>
<dbReference type="Pfam" id="PF00172">
    <property type="entry name" value="Zn_clus"/>
    <property type="match status" value="1"/>
</dbReference>
<dbReference type="PROSITE" id="PS00463">
    <property type="entry name" value="ZN2_CY6_FUNGAL_1"/>
    <property type="match status" value="1"/>
</dbReference>
<dbReference type="InterPro" id="IPR036864">
    <property type="entry name" value="Zn2-C6_fun-type_DNA-bd_sf"/>
</dbReference>
<dbReference type="PROSITE" id="PS50048">
    <property type="entry name" value="ZN2_CY6_FUNGAL_2"/>
    <property type="match status" value="1"/>
</dbReference>
<evidence type="ECO:0000313" key="3">
    <source>
        <dbReference type="EMBL" id="KAF4121159.1"/>
    </source>
</evidence>
<comment type="caution">
    <text evidence="3">The sequence shown here is derived from an EMBL/GenBank/DDBJ whole genome shotgun (WGS) entry which is preliminary data.</text>
</comment>
<dbReference type="SUPFAM" id="SSF57701">
    <property type="entry name" value="Zn2/Cys6 DNA-binding domain"/>
    <property type="match status" value="1"/>
</dbReference>
<gene>
    <name evidence="3" type="ORF">GMORB2_2121</name>
</gene>
<dbReference type="Proteomes" id="UP000749293">
    <property type="component" value="Unassembled WGS sequence"/>
</dbReference>
<dbReference type="GO" id="GO:0008270">
    <property type="term" value="F:zinc ion binding"/>
    <property type="evidence" value="ECO:0007669"/>
    <property type="project" value="InterPro"/>
</dbReference>
<dbReference type="Gene3D" id="4.10.240.10">
    <property type="entry name" value="Zn(2)-C6 fungal-type DNA-binding domain"/>
    <property type="match status" value="1"/>
</dbReference>
<evidence type="ECO:0000256" key="1">
    <source>
        <dbReference type="ARBA" id="ARBA00023242"/>
    </source>
</evidence>
<name>A0A9P5D456_9HYPO</name>
<dbReference type="PANTHER" id="PTHR47784">
    <property type="entry name" value="STEROL UPTAKE CONTROL PROTEIN 2"/>
    <property type="match status" value="1"/>
</dbReference>